<dbReference type="GO" id="GO:0006950">
    <property type="term" value="P:response to stress"/>
    <property type="evidence" value="ECO:0007669"/>
    <property type="project" value="TreeGrafter"/>
</dbReference>
<dbReference type="PANTHER" id="PTHR33164">
    <property type="entry name" value="TRANSCRIPTIONAL REGULATOR, MARR FAMILY"/>
    <property type="match status" value="1"/>
</dbReference>
<keyword evidence="3" id="KW-1185">Reference proteome</keyword>
<dbReference type="Pfam" id="PF01047">
    <property type="entry name" value="MarR"/>
    <property type="match status" value="1"/>
</dbReference>
<dbReference type="RefSeq" id="WP_067492122.1">
    <property type="nucleotide sequence ID" value="NZ_JBHXPO010000001.1"/>
</dbReference>
<dbReference type="InterPro" id="IPR036390">
    <property type="entry name" value="WH_DNA-bd_sf"/>
</dbReference>
<reference evidence="2 3" key="1">
    <citation type="submission" date="2019-03" db="EMBL/GenBank/DDBJ databases">
        <title>Genomic Encyclopedia of Type Strains, Phase IV (KMG-IV): sequencing the most valuable type-strain genomes for metagenomic binning, comparative biology and taxonomic classification.</title>
        <authorList>
            <person name="Goeker M."/>
        </authorList>
    </citation>
    <scope>NUCLEOTIDE SEQUENCE [LARGE SCALE GENOMIC DNA]</scope>
    <source>
        <strain evidence="2 3">DSM 44496</strain>
    </source>
</reference>
<protein>
    <submittedName>
        <fullName evidence="2">MarR family transcriptional regulator</fullName>
    </submittedName>
</protein>
<evidence type="ECO:0000313" key="2">
    <source>
        <dbReference type="EMBL" id="TDP41027.1"/>
    </source>
</evidence>
<accession>A0A4R6PS68</accession>
<dbReference type="EMBL" id="SNXK01000001">
    <property type="protein sequence ID" value="TDP41027.1"/>
    <property type="molecule type" value="Genomic_DNA"/>
</dbReference>
<dbReference type="GO" id="GO:0003700">
    <property type="term" value="F:DNA-binding transcription factor activity"/>
    <property type="evidence" value="ECO:0007669"/>
    <property type="project" value="InterPro"/>
</dbReference>
<dbReference type="InterPro" id="IPR036388">
    <property type="entry name" value="WH-like_DNA-bd_sf"/>
</dbReference>
<evidence type="ECO:0000259" key="1">
    <source>
        <dbReference type="PROSITE" id="PS50995"/>
    </source>
</evidence>
<dbReference type="PANTHER" id="PTHR33164:SF99">
    <property type="entry name" value="MARR FAMILY REGULATORY PROTEIN"/>
    <property type="match status" value="1"/>
</dbReference>
<dbReference type="SUPFAM" id="SSF46785">
    <property type="entry name" value="Winged helix' DNA-binding domain"/>
    <property type="match status" value="1"/>
</dbReference>
<organism evidence="2 3">
    <name type="scientific">Nocardia ignorata</name>
    <dbReference type="NCBI Taxonomy" id="145285"/>
    <lineage>
        <taxon>Bacteria</taxon>
        <taxon>Bacillati</taxon>
        <taxon>Actinomycetota</taxon>
        <taxon>Actinomycetes</taxon>
        <taxon>Mycobacteriales</taxon>
        <taxon>Nocardiaceae</taxon>
        <taxon>Nocardia</taxon>
    </lineage>
</organism>
<name>A0A4R6PS68_NOCIG</name>
<dbReference type="InterPro" id="IPR039422">
    <property type="entry name" value="MarR/SlyA-like"/>
</dbReference>
<dbReference type="PROSITE" id="PS50995">
    <property type="entry name" value="HTH_MARR_2"/>
    <property type="match status" value="1"/>
</dbReference>
<dbReference type="PRINTS" id="PR00598">
    <property type="entry name" value="HTHMARR"/>
</dbReference>
<dbReference type="SMART" id="SM00347">
    <property type="entry name" value="HTH_MARR"/>
    <property type="match status" value="1"/>
</dbReference>
<dbReference type="AlphaFoldDB" id="A0A4R6PS68"/>
<gene>
    <name evidence="2" type="ORF">DFR75_101125</name>
</gene>
<dbReference type="InterPro" id="IPR000835">
    <property type="entry name" value="HTH_MarR-typ"/>
</dbReference>
<evidence type="ECO:0000313" key="3">
    <source>
        <dbReference type="Proteomes" id="UP000295087"/>
    </source>
</evidence>
<dbReference type="Gene3D" id="1.10.10.10">
    <property type="entry name" value="Winged helix-like DNA-binding domain superfamily/Winged helix DNA-binding domain"/>
    <property type="match status" value="1"/>
</dbReference>
<feature type="domain" description="HTH marR-type" evidence="1">
    <location>
        <begin position="1"/>
        <end position="155"/>
    </location>
</feature>
<sequence>MHKHELTERGTPSVGGPVDDWFRASALVATVDSGLGKWLTLHHGIGLTEYHALRQLAAAPDKEIRVSELAHRIGLNQSSVTRLLGRLEARGFTRRDLCSEDGRGVYAVITEEGEALVGDAREPFQLQLERLLDDAEELSPMFDALLARRTGRERS</sequence>
<comment type="caution">
    <text evidence="2">The sequence shown here is derived from an EMBL/GenBank/DDBJ whole genome shotgun (WGS) entry which is preliminary data.</text>
</comment>
<proteinExistence type="predicted"/>
<dbReference type="Proteomes" id="UP000295087">
    <property type="component" value="Unassembled WGS sequence"/>
</dbReference>